<evidence type="ECO:0000313" key="1">
    <source>
        <dbReference type="EMBL" id="AKH47701.1"/>
    </source>
</evidence>
<dbReference type="EMBL" id="KR029597">
    <property type="protein sequence ID" value="AKH47701.1"/>
    <property type="molecule type" value="Genomic_DNA"/>
</dbReference>
<organism evidence="1">
    <name type="scientific">uncultured marine virus</name>
    <dbReference type="NCBI Taxonomy" id="186617"/>
    <lineage>
        <taxon>Viruses</taxon>
        <taxon>environmental samples</taxon>
    </lineage>
</organism>
<sequence>MQRGCLNMSSTKTPIRQAEMDHIDHFLETKYDDRKNTLKTEMQDIIDQESEDNFEAFKNKLNVNKLHKEVYAFYKDHEKFANEMDTILLEKKGKLDNAINTLEDKLEQWKKVRKWENEISRSLLKQPDELDRLLKKLCHEETTRDFYKGPRGKSLQMLDMSKEYCKNLLNAGQSLATVWKTIDIEMSKEKINTSTIPKPEFLAITK</sequence>
<reference evidence="1" key="1">
    <citation type="journal article" date="2015" name="Front. Microbiol.">
        <title>Combining genomic sequencing methods to explore viral diversity and reveal potential virus-host interactions.</title>
        <authorList>
            <person name="Chow C.E."/>
            <person name="Winget D.M."/>
            <person name="White R.A.III."/>
            <person name="Hallam S.J."/>
            <person name="Suttle C.A."/>
        </authorList>
    </citation>
    <scope>NUCLEOTIDE SEQUENCE</scope>
    <source>
        <strain evidence="1">Oxic1_2</strain>
    </source>
</reference>
<protein>
    <submittedName>
        <fullName evidence="1">Uncharacterized protein</fullName>
    </submittedName>
</protein>
<accession>A0A0F7L9E0</accession>
<proteinExistence type="predicted"/>
<name>A0A0F7L9E0_9VIRU</name>
<reference evidence="1" key="2">
    <citation type="submission" date="2015-03" db="EMBL/GenBank/DDBJ databases">
        <authorList>
            <person name="Chow C.-E.T."/>
            <person name="Winget D.M."/>
            <person name="White R.A.III."/>
            <person name="Hallam S.J."/>
            <person name="Suttle C.A."/>
        </authorList>
    </citation>
    <scope>NUCLEOTIDE SEQUENCE</scope>
    <source>
        <strain evidence="1">Oxic1_2</strain>
    </source>
</reference>